<dbReference type="OrthoDB" id="2414538at2759"/>
<protein>
    <submittedName>
        <fullName evidence="4">DNA polymerase zeta catalytic subunit</fullName>
    </submittedName>
</protein>
<dbReference type="PANTHER" id="PTHR45812:SF1">
    <property type="entry name" value="DNA POLYMERASE ZETA CATALYTIC SUBUNIT"/>
    <property type="match status" value="1"/>
</dbReference>
<feature type="non-terminal residue" evidence="4">
    <location>
        <position position="113"/>
    </location>
</feature>
<dbReference type="GO" id="GO:0005634">
    <property type="term" value="C:nucleus"/>
    <property type="evidence" value="ECO:0007669"/>
    <property type="project" value="TreeGrafter"/>
</dbReference>
<dbReference type="GO" id="GO:0003887">
    <property type="term" value="F:DNA-directed DNA polymerase activity"/>
    <property type="evidence" value="ECO:0007669"/>
    <property type="project" value="UniProtKB-EC"/>
</dbReference>
<feature type="domain" description="DNA polymerase delta/zeta catalytic subunit N-terminal" evidence="2">
    <location>
        <begin position="56"/>
        <end position="112"/>
    </location>
</feature>
<dbReference type="InterPro" id="IPR056447">
    <property type="entry name" value="REV3_N"/>
</dbReference>
<dbReference type="Pfam" id="PF24055">
    <property type="entry name" value="POL3_N"/>
    <property type="match status" value="1"/>
</dbReference>
<dbReference type="Gene3D" id="3.30.342.10">
    <property type="entry name" value="DNA Polymerase, chain B, domain 1"/>
    <property type="match status" value="1"/>
</dbReference>
<dbReference type="EMBL" id="KK121778">
    <property type="protein sequence ID" value="KFM81195.1"/>
    <property type="molecule type" value="Genomic_DNA"/>
</dbReference>
<dbReference type="AlphaFoldDB" id="A0A087UV06"/>
<dbReference type="Pfam" id="PF24065">
    <property type="entry name" value="REV3_N"/>
    <property type="match status" value="1"/>
</dbReference>
<dbReference type="GO" id="GO:0016035">
    <property type="term" value="C:zeta DNA polymerase complex"/>
    <property type="evidence" value="ECO:0007669"/>
    <property type="project" value="InterPro"/>
</dbReference>
<organism evidence="4 5">
    <name type="scientific">Stegodyphus mimosarum</name>
    <name type="common">African social velvet spider</name>
    <dbReference type="NCBI Taxonomy" id="407821"/>
    <lineage>
        <taxon>Eukaryota</taxon>
        <taxon>Metazoa</taxon>
        <taxon>Ecdysozoa</taxon>
        <taxon>Arthropoda</taxon>
        <taxon>Chelicerata</taxon>
        <taxon>Arachnida</taxon>
        <taxon>Araneae</taxon>
        <taxon>Araneomorphae</taxon>
        <taxon>Entelegynae</taxon>
        <taxon>Eresoidea</taxon>
        <taxon>Eresidae</taxon>
        <taxon>Stegodyphus</taxon>
    </lineage>
</organism>
<name>A0A087UV06_STEMI</name>
<feature type="domain" description="DNA polymerase zeta catalytic subunit N-terminal" evidence="3">
    <location>
        <begin position="1"/>
        <end position="55"/>
    </location>
</feature>
<dbReference type="InterPro" id="IPR056435">
    <property type="entry name" value="DPOD/Z_N"/>
</dbReference>
<dbReference type="GO" id="GO:0000724">
    <property type="term" value="P:double-strand break repair via homologous recombination"/>
    <property type="evidence" value="ECO:0007669"/>
    <property type="project" value="TreeGrafter"/>
</dbReference>
<dbReference type="SUPFAM" id="SSF53098">
    <property type="entry name" value="Ribonuclease H-like"/>
    <property type="match status" value="1"/>
</dbReference>
<dbReference type="InterPro" id="IPR030559">
    <property type="entry name" value="PolZ_Rev3"/>
</dbReference>
<dbReference type="InterPro" id="IPR012337">
    <property type="entry name" value="RNaseH-like_sf"/>
</dbReference>
<comment type="catalytic activity">
    <reaction evidence="1">
        <text>DNA(n) + a 2'-deoxyribonucleoside 5'-triphosphate = DNA(n+1) + diphosphate</text>
        <dbReference type="Rhea" id="RHEA:22508"/>
        <dbReference type="Rhea" id="RHEA-COMP:17339"/>
        <dbReference type="Rhea" id="RHEA-COMP:17340"/>
        <dbReference type="ChEBI" id="CHEBI:33019"/>
        <dbReference type="ChEBI" id="CHEBI:61560"/>
        <dbReference type="ChEBI" id="CHEBI:173112"/>
        <dbReference type="EC" id="2.7.7.7"/>
    </reaction>
</comment>
<dbReference type="STRING" id="407821.A0A087UV06"/>
<keyword evidence="5" id="KW-1185">Reference proteome</keyword>
<evidence type="ECO:0000259" key="3">
    <source>
        <dbReference type="Pfam" id="PF24065"/>
    </source>
</evidence>
<dbReference type="Proteomes" id="UP000054359">
    <property type="component" value="Unassembled WGS sequence"/>
</dbReference>
<proteinExistence type="predicted"/>
<dbReference type="GO" id="GO:0042276">
    <property type="term" value="P:error-prone translesion synthesis"/>
    <property type="evidence" value="ECO:0007669"/>
    <property type="project" value="TreeGrafter"/>
</dbReference>
<dbReference type="OMA" id="GALENNC"/>
<evidence type="ECO:0000313" key="5">
    <source>
        <dbReference type="Proteomes" id="UP000054359"/>
    </source>
</evidence>
<evidence type="ECO:0000256" key="1">
    <source>
        <dbReference type="ARBA" id="ARBA00049244"/>
    </source>
</evidence>
<reference evidence="4 5" key="1">
    <citation type="submission" date="2013-11" db="EMBL/GenBank/DDBJ databases">
        <title>Genome sequencing of Stegodyphus mimosarum.</title>
        <authorList>
            <person name="Bechsgaard J."/>
        </authorList>
    </citation>
    <scope>NUCLEOTIDE SEQUENCE [LARGE SCALE GENOMIC DNA]</scope>
</reference>
<gene>
    <name evidence="4" type="ORF">X975_10414</name>
</gene>
<evidence type="ECO:0000313" key="4">
    <source>
        <dbReference type="EMBL" id="KFM81195.1"/>
    </source>
</evidence>
<evidence type="ECO:0000259" key="2">
    <source>
        <dbReference type="Pfam" id="PF24055"/>
    </source>
</evidence>
<accession>A0A087UV06</accession>
<dbReference type="PANTHER" id="PTHR45812">
    <property type="entry name" value="DNA POLYMERASE ZETA CATALYTIC SUBUNIT"/>
    <property type="match status" value="1"/>
</dbReference>
<sequence length="113" mass="12873">MFSLRIVTVDSYQAFPVRGYDICYSDFRGSEIYKVPVIRVFGVTPAGQKGCIHVHGVFPYLSVKYKDVFPDADAKSSRKYMQELTLDIDKSLNVAARNASSHRHHVYKIIITK</sequence>